<dbReference type="PANTHER" id="PTHR43818:SF11">
    <property type="entry name" value="BCDNA.GH03377"/>
    <property type="match status" value="1"/>
</dbReference>
<proteinExistence type="predicted"/>
<sequence>MRTYKVAILGCRSRGSAAAHAYHQHPRTEVVGLCDLLTERLDTLGEELGVKARYNDLDLMITETNPDIVAIPTGTEFHHPLAMRVLEHGVHIDIEKPLCVDLKQADEVLAKANEKNVNIAVHHQGRTSPSMAAVREAISNGLIGEPIHILASGKGYYGGYGLMNIGTHLLNGMIGIAGHCSAVSAVALTAGHPVKPEDVVHAPNGMGAIVGERITATLEFENNLTATLLQHRFHKVNPGTSRIEIHGSKGRLYWAQNSAWHLPSAYFLPDGSYSWKALPKNPPDSFDTKGFANELDYAFTHEYVAALDEGREHTCSGPEGLHVLEIMMGIFESAAHHRRIKLPQKNRHHPLLRWREEAGLATLPQDVPRPYKEWLSHEDNRIA</sequence>
<accession>A0A2Z4AGA9</accession>
<gene>
    <name evidence="4" type="primary">afr_1</name>
    <name evidence="4" type="ORF">DF168_00312</name>
</gene>
<dbReference type="SUPFAM" id="SSF55347">
    <property type="entry name" value="Glyceraldehyde-3-phosphate dehydrogenase-like, C-terminal domain"/>
    <property type="match status" value="1"/>
</dbReference>
<dbReference type="Proteomes" id="UP000247465">
    <property type="component" value="Chromosome"/>
</dbReference>
<dbReference type="InterPro" id="IPR050463">
    <property type="entry name" value="Gfo/Idh/MocA_oxidrdct_glycsds"/>
</dbReference>
<dbReference type="Gene3D" id="3.40.50.720">
    <property type="entry name" value="NAD(P)-binding Rossmann-like Domain"/>
    <property type="match status" value="1"/>
</dbReference>
<dbReference type="SUPFAM" id="SSF51735">
    <property type="entry name" value="NAD(P)-binding Rossmann-fold domains"/>
    <property type="match status" value="1"/>
</dbReference>
<organism evidence="4 5">
    <name type="scientific">Candidatus Moanibacter tarae</name>
    <dbReference type="NCBI Taxonomy" id="2200854"/>
    <lineage>
        <taxon>Bacteria</taxon>
        <taxon>Pseudomonadati</taxon>
        <taxon>Verrucomicrobiota</taxon>
        <taxon>Opitutia</taxon>
        <taxon>Puniceicoccales</taxon>
        <taxon>Puniceicoccales incertae sedis</taxon>
        <taxon>Candidatus Moanibacter</taxon>
    </lineage>
</organism>
<dbReference type="PANTHER" id="PTHR43818">
    <property type="entry name" value="BCDNA.GH03377"/>
    <property type="match status" value="1"/>
</dbReference>
<evidence type="ECO:0000256" key="1">
    <source>
        <dbReference type="ARBA" id="ARBA00023002"/>
    </source>
</evidence>
<dbReference type="GO" id="GO:0000166">
    <property type="term" value="F:nucleotide binding"/>
    <property type="evidence" value="ECO:0007669"/>
    <property type="project" value="InterPro"/>
</dbReference>
<feature type="domain" description="Gfo/Idh/MocA-like oxidoreductase C-terminal" evidence="3">
    <location>
        <begin position="158"/>
        <end position="342"/>
    </location>
</feature>
<dbReference type="AlphaFoldDB" id="A0A2Z4AGA9"/>
<evidence type="ECO:0000313" key="4">
    <source>
        <dbReference type="EMBL" id="AWT59134.1"/>
    </source>
</evidence>
<dbReference type="Gene3D" id="3.30.360.10">
    <property type="entry name" value="Dihydrodipicolinate Reductase, domain 2"/>
    <property type="match status" value="1"/>
</dbReference>
<dbReference type="GO" id="GO:0033712">
    <property type="term" value="F:1,5-anhydro-D-fructose reductase (1,5-anhydro-D-mannitol-forming) activity"/>
    <property type="evidence" value="ECO:0007669"/>
    <property type="project" value="UniProtKB-EC"/>
</dbReference>
<protein>
    <submittedName>
        <fullName evidence="4">1,5-anhydro-D-fructose reductase</fullName>
        <ecNumber evidence="4">1.1.1.292</ecNumber>
    </submittedName>
</protein>
<evidence type="ECO:0000313" key="5">
    <source>
        <dbReference type="Proteomes" id="UP000247465"/>
    </source>
</evidence>
<dbReference type="EMBL" id="CP029803">
    <property type="protein sequence ID" value="AWT59134.1"/>
    <property type="molecule type" value="Genomic_DNA"/>
</dbReference>
<dbReference type="Pfam" id="PF02894">
    <property type="entry name" value="GFO_IDH_MocA_C"/>
    <property type="match status" value="1"/>
</dbReference>
<dbReference type="InterPro" id="IPR036291">
    <property type="entry name" value="NAD(P)-bd_dom_sf"/>
</dbReference>
<dbReference type="EC" id="1.1.1.292" evidence="4"/>
<reference evidence="4 5" key="1">
    <citation type="submission" date="2018-06" db="EMBL/GenBank/DDBJ databases">
        <title>Draft Genome Sequence of a Novel Marine Bacterium Related to the Verrucomicrobia.</title>
        <authorList>
            <person name="Vosseberg J."/>
            <person name="Martijn J."/>
            <person name="Ettema T.J.G."/>
        </authorList>
    </citation>
    <scope>NUCLEOTIDE SEQUENCE [LARGE SCALE GENOMIC DNA]</scope>
    <source>
        <strain evidence="4">TARA_B100001123</strain>
    </source>
</reference>
<dbReference type="KEGG" id="mtar:DF168_00312"/>
<evidence type="ECO:0000259" key="2">
    <source>
        <dbReference type="Pfam" id="PF01408"/>
    </source>
</evidence>
<evidence type="ECO:0000259" key="3">
    <source>
        <dbReference type="Pfam" id="PF02894"/>
    </source>
</evidence>
<keyword evidence="1 4" id="KW-0560">Oxidoreductase</keyword>
<feature type="domain" description="Gfo/Idh/MocA-like oxidoreductase N-terminal" evidence="2">
    <location>
        <begin position="5"/>
        <end position="123"/>
    </location>
</feature>
<dbReference type="InterPro" id="IPR000683">
    <property type="entry name" value="Gfo/Idh/MocA-like_OxRdtase_N"/>
</dbReference>
<name>A0A2Z4AGA9_9BACT</name>
<dbReference type="InterPro" id="IPR004104">
    <property type="entry name" value="Gfo/Idh/MocA-like_OxRdtase_C"/>
</dbReference>
<dbReference type="Pfam" id="PF01408">
    <property type="entry name" value="GFO_IDH_MocA"/>
    <property type="match status" value="1"/>
</dbReference>